<dbReference type="InterPro" id="IPR054213">
    <property type="entry name" value="DUF6920"/>
</dbReference>
<evidence type="ECO:0000313" key="3">
    <source>
        <dbReference type="Proteomes" id="UP001208186"/>
    </source>
</evidence>
<accession>A0AAE3LFW4</accession>
<dbReference type="Pfam" id="PF21900">
    <property type="entry name" value="DUF6920"/>
    <property type="match status" value="1"/>
</dbReference>
<dbReference type="EMBL" id="JAOPKC010000019">
    <property type="protein sequence ID" value="MCU4719021.1"/>
    <property type="molecule type" value="Genomic_DNA"/>
</dbReference>
<name>A0AAE3LFW4_9EURY</name>
<dbReference type="RefSeq" id="WP_315909773.1">
    <property type="nucleotide sequence ID" value="NZ_JAOPKC010000019.1"/>
</dbReference>
<protein>
    <submittedName>
        <fullName evidence="2">Uncharacterized protein</fullName>
    </submittedName>
</protein>
<dbReference type="AlphaFoldDB" id="A0AAE3LFW4"/>
<organism evidence="2 4">
    <name type="scientific">Halapricum hydrolyticum</name>
    <dbReference type="NCBI Taxonomy" id="2979991"/>
    <lineage>
        <taxon>Archaea</taxon>
        <taxon>Methanobacteriati</taxon>
        <taxon>Methanobacteriota</taxon>
        <taxon>Stenosarchaea group</taxon>
        <taxon>Halobacteria</taxon>
        <taxon>Halobacteriales</taxon>
        <taxon>Haloarculaceae</taxon>
        <taxon>Halapricum</taxon>
    </lineage>
</organism>
<gene>
    <name evidence="2" type="ORF">OB914_13715</name>
    <name evidence="1" type="ORF">OB916_13280</name>
</gene>
<comment type="caution">
    <text evidence="2">The sequence shown here is derived from an EMBL/GenBank/DDBJ whole genome shotgun (WGS) entry which is preliminary data.</text>
</comment>
<keyword evidence="3" id="KW-1185">Reference proteome</keyword>
<reference evidence="2" key="1">
    <citation type="submission" date="2023-02" db="EMBL/GenBank/DDBJ databases">
        <title>Enrichment on poylsaccharides allowed isolation of novel metabolic and taxonomic groups of Haloarchaea.</title>
        <authorList>
            <person name="Sorokin D.Y."/>
            <person name="Elcheninov A.G."/>
            <person name="Khizhniak T.V."/>
            <person name="Kolganova T.V."/>
            <person name="Kublanov I.V."/>
        </authorList>
    </citation>
    <scope>NUCLEOTIDE SEQUENCE</scope>
    <source>
        <strain evidence="1 3">HArc-curdl5-1</strain>
        <strain evidence="2">HArc-curdl7</strain>
    </source>
</reference>
<proteinExistence type="predicted"/>
<dbReference type="EMBL" id="JAOPKD010000018">
    <property type="protein sequence ID" value="MCU4728010.1"/>
    <property type="molecule type" value="Genomic_DNA"/>
</dbReference>
<evidence type="ECO:0000313" key="4">
    <source>
        <dbReference type="Proteomes" id="UP001209746"/>
    </source>
</evidence>
<dbReference type="Proteomes" id="UP001208186">
    <property type="component" value="Unassembled WGS sequence"/>
</dbReference>
<dbReference type="Proteomes" id="UP001209746">
    <property type="component" value="Unassembled WGS sequence"/>
</dbReference>
<sequence length="286" mass="31428">MSPFPRSRSSLLGVVAGVGAIGAATLAVRRRRVSERIRDYTTNVQRNAVPVDADLYERSDVEDLPAPVRRYFETVLRDGQPHVTQVRLTQTGQFRLGGADAAWHPLTASQIYSVSPPGYVWDADIELSPLVSARVLDAYVDGEGLLRANLLGAIPVASAGPNRQMSEAELQRYLSETPWFPTALLPAAGVSWEGIDDRTARASIADGDVTATGVFHFDEAGYLRRLTADRYRQDVDAVAPWVGQYMGYEGRDGMEIPTAAEVGWERADGTVPYWRGQITEIEYRTG</sequence>
<evidence type="ECO:0000313" key="2">
    <source>
        <dbReference type="EMBL" id="MCU4728010.1"/>
    </source>
</evidence>
<evidence type="ECO:0000313" key="1">
    <source>
        <dbReference type="EMBL" id="MCU4719021.1"/>
    </source>
</evidence>